<dbReference type="InterPro" id="IPR007480">
    <property type="entry name" value="DUF529"/>
</dbReference>
<keyword evidence="4" id="KW-1185">Reference proteome</keyword>
<dbReference type="AlphaFoldDB" id="L0B2J0"/>
<protein>
    <submittedName>
        <fullName evidence="3">Signal peptide-containing protein</fullName>
    </submittedName>
</protein>
<evidence type="ECO:0000313" key="4">
    <source>
        <dbReference type="Proteomes" id="UP000031512"/>
    </source>
</evidence>
<evidence type="ECO:0000313" key="3">
    <source>
        <dbReference type="EMBL" id="AFZ81426.1"/>
    </source>
</evidence>
<reference evidence="3 4" key="1">
    <citation type="journal article" date="2012" name="BMC Genomics">
        <title>Comparative genomic analysis and phylogenetic position of Theileria equi.</title>
        <authorList>
            <person name="Kappmeyer L.S."/>
            <person name="Thiagarajan M."/>
            <person name="Herndon D.R."/>
            <person name="Ramsay J.D."/>
            <person name="Caler E."/>
            <person name="Djikeng A."/>
            <person name="Gillespie J.J."/>
            <person name="Lau A.O."/>
            <person name="Roalson E.H."/>
            <person name="Silva J.C."/>
            <person name="Silva M.G."/>
            <person name="Suarez C.E."/>
            <person name="Ueti M.W."/>
            <person name="Nene V.M."/>
            <person name="Mealey R.H."/>
            <person name="Knowles D.P."/>
            <person name="Brayton K.A."/>
        </authorList>
    </citation>
    <scope>NUCLEOTIDE SEQUENCE [LARGE SCALE GENOMIC DNA]</scope>
    <source>
        <strain evidence="3 4">WA</strain>
    </source>
</reference>
<dbReference type="RefSeq" id="XP_004831092.1">
    <property type="nucleotide sequence ID" value="XM_004831035.1"/>
</dbReference>
<dbReference type="KEGG" id="beq:BEWA_008360"/>
<proteinExistence type="predicted"/>
<accession>L0B2J0</accession>
<sequence>MKVISVLYTLLLVRIYASNRFRILGKGKQDNAVADNKSLGSSSEESLPEKDATTATPTSRKNPINEGFREYTMDDMLEELEKYTEIGDEHGVVLDISDLKNGDIDIINKNYPGITYKRYVPKVGIYIKSVLDSGSELWNAAEGEKCNAVTLSSGKGMITATLDIKHSNKMEYVRFKKVNGVWKNITRRI</sequence>
<gene>
    <name evidence="3" type="ORF">BEWA_008360</name>
</gene>
<dbReference type="Proteomes" id="UP000031512">
    <property type="component" value="Chromosome 3"/>
</dbReference>
<name>L0B2J0_THEEQ</name>
<feature type="signal peptide" evidence="2">
    <location>
        <begin position="1"/>
        <end position="17"/>
    </location>
</feature>
<dbReference type="Pfam" id="PF04385">
    <property type="entry name" value="FAINT"/>
    <property type="match status" value="1"/>
</dbReference>
<evidence type="ECO:0000256" key="1">
    <source>
        <dbReference type="SAM" id="MobiDB-lite"/>
    </source>
</evidence>
<evidence type="ECO:0000256" key="2">
    <source>
        <dbReference type="SAM" id="SignalP"/>
    </source>
</evidence>
<feature type="region of interest" description="Disordered" evidence="1">
    <location>
        <begin position="34"/>
        <end position="67"/>
    </location>
</feature>
<feature type="compositionally biased region" description="Polar residues" evidence="1">
    <location>
        <begin position="53"/>
        <end position="62"/>
    </location>
</feature>
<feature type="chain" id="PRO_5003940030" evidence="2">
    <location>
        <begin position="18"/>
        <end position="189"/>
    </location>
</feature>
<keyword evidence="2" id="KW-0732">Signal</keyword>
<dbReference type="VEuPathDB" id="PiroplasmaDB:BEWA_008360"/>
<dbReference type="GeneID" id="15806470"/>
<organism evidence="3 4">
    <name type="scientific">Theileria equi strain WA</name>
    <dbReference type="NCBI Taxonomy" id="1537102"/>
    <lineage>
        <taxon>Eukaryota</taxon>
        <taxon>Sar</taxon>
        <taxon>Alveolata</taxon>
        <taxon>Apicomplexa</taxon>
        <taxon>Aconoidasida</taxon>
        <taxon>Piroplasmida</taxon>
        <taxon>Theileriidae</taxon>
        <taxon>Theileria</taxon>
    </lineage>
</organism>
<dbReference type="EMBL" id="CP001670">
    <property type="protein sequence ID" value="AFZ81426.1"/>
    <property type="molecule type" value="Genomic_DNA"/>
</dbReference>